<proteinExistence type="predicted"/>
<evidence type="ECO:0008006" key="3">
    <source>
        <dbReference type="Google" id="ProtNLM"/>
    </source>
</evidence>
<organism evidence="1 2">
    <name type="scientific">Blepharisma stoltei</name>
    <dbReference type="NCBI Taxonomy" id="1481888"/>
    <lineage>
        <taxon>Eukaryota</taxon>
        <taxon>Sar</taxon>
        <taxon>Alveolata</taxon>
        <taxon>Ciliophora</taxon>
        <taxon>Postciliodesmatophora</taxon>
        <taxon>Heterotrichea</taxon>
        <taxon>Heterotrichida</taxon>
        <taxon>Blepharismidae</taxon>
        <taxon>Blepharisma</taxon>
    </lineage>
</organism>
<evidence type="ECO:0000313" key="1">
    <source>
        <dbReference type="EMBL" id="CAG9329344.1"/>
    </source>
</evidence>
<protein>
    <recommendedName>
        <fullName evidence="3">Anaphase-promoting complex subunit 13</fullName>
    </recommendedName>
</protein>
<accession>A0AAU9JWU6</accession>
<keyword evidence="2" id="KW-1185">Reference proteome</keyword>
<name>A0AAU9JWU6_9CILI</name>
<evidence type="ECO:0000313" key="2">
    <source>
        <dbReference type="Proteomes" id="UP001162131"/>
    </source>
</evidence>
<dbReference type="AlphaFoldDB" id="A0AAU9JWU6"/>
<dbReference type="EMBL" id="CAJZBQ010000047">
    <property type="protein sequence ID" value="CAG9329344.1"/>
    <property type="molecule type" value="Genomic_DNA"/>
</dbReference>
<gene>
    <name evidence="1" type="ORF">BSTOLATCC_MIC48168</name>
</gene>
<reference evidence="1" key="1">
    <citation type="submission" date="2021-09" db="EMBL/GenBank/DDBJ databases">
        <authorList>
            <consortium name="AG Swart"/>
            <person name="Singh M."/>
            <person name="Singh A."/>
            <person name="Seah K."/>
            <person name="Emmerich C."/>
        </authorList>
    </citation>
    <scope>NUCLEOTIDE SEQUENCE</scope>
    <source>
        <strain evidence="1">ATCC30299</strain>
    </source>
</reference>
<dbReference type="Proteomes" id="UP001162131">
    <property type="component" value="Unassembled WGS sequence"/>
</dbReference>
<comment type="caution">
    <text evidence="1">The sequence shown here is derived from an EMBL/GenBank/DDBJ whole genome shotgun (WGS) entry which is preliminary data.</text>
</comment>
<sequence length="123" mass="14418">MHHGEFPAKSQSRIQTGSNRDAYYSFHSHFPSRVLRVVDEEWRADKLIMPEIPVQPQDLPPDENDLSFNRAEDEKTWKDLSVNEMINFAHLSIADHETSEQNDMNIHGFFLDNRFFNQNSSII</sequence>